<dbReference type="PANTHER" id="PTHR10426">
    <property type="entry name" value="STRICTOSIDINE SYNTHASE-RELATED"/>
    <property type="match status" value="1"/>
</dbReference>
<dbReference type="PANTHER" id="PTHR10426:SF68">
    <property type="entry name" value="OS07G0614000 PROTEIN"/>
    <property type="match status" value="1"/>
</dbReference>
<feature type="signal peptide" evidence="5">
    <location>
        <begin position="1"/>
        <end position="29"/>
    </location>
</feature>
<dbReference type="FunFam" id="2.120.10.30:FF:000066">
    <property type="entry name" value="ABC transporter permease protein"/>
    <property type="match status" value="1"/>
</dbReference>
<reference evidence="7" key="1">
    <citation type="submission" date="2015-02" db="EMBL/GenBank/DDBJ databases">
        <title>A transcriptome of Wollemia nobilis - a relic of Gondwana.</title>
        <authorList>
            <person name="Chia J.Y."/>
            <person name="Leong Y.S."/>
            <person name="Abdul Karim S."/>
            <person name="Wan Azmi N."/>
            <person name="Hercus R."/>
            <person name="Croft L."/>
        </authorList>
    </citation>
    <scope>NUCLEOTIDE SEQUENCE</scope>
    <source>
        <strain evidence="7">MaeBrown</strain>
        <tissue evidence="7">Leaf</tissue>
    </source>
</reference>
<dbReference type="AlphaFoldDB" id="A0A0C9S8L3"/>
<dbReference type="EMBL" id="GCHU01010860">
    <property type="protein sequence ID" value="JAG87903.1"/>
    <property type="molecule type" value="Transcribed_RNA"/>
</dbReference>
<name>A0A0C9S8L3_9CONI</name>
<proteinExistence type="inferred from homology"/>
<accession>A0A0C9S8L3</accession>
<evidence type="ECO:0000256" key="1">
    <source>
        <dbReference type="ARBA" id="ARBA00004116"/>
    </source>
</evidence>
<dbReference type="Pfam" id="PF20067">
    <property type="entry name" value="SSL_N"/>
    <property type="match status" value="1"/>
</dbReference>
<feature type="domain" description="Strictosidine synthase conserved region" evidence="6">
    <location>
        <begin position="155"/>
        <end position="239"/>
    </location>
</feature>
<dbReference type="Pfam" id="PF03088">
    <property type="entry name" value="Str_synth"/>
    <property type="match status" value="1"/>
</dbReference>
<organism evidence="7">
    <name type="scientific">Wollemia nobilis</name>
    <dbReference type="NCBI Taxonomy" id="56998"/>
    <lineage>
        <taxon>Eukaryota</taxon>
        <taxon>Viridiplantae</taxon>
        <taxon>Streptophyta</taxon>
        <taxon>Embryophyta</taxon>
        <taxon>Tracheophyta</taxon>
        <taxon>Spermatophyta</taxon>
        <taxon>Pinopsida</taxon>
        <taxon>Pinidae</taxon>
        <taxon>Conifers II</taxon>
        <taxon>Araucariales</taxon>
        <taxon>Araucariaceae</taxon>
        <taxon>Wollemia</taxon>
    </lineage>
</organism>
<keyword evidence="4" id="KW-0325">Glycoprotein</keyword>
<dbReference type="GO" id="GO:0016787">
    <property type="term" value="F:hydrolase activity"/>
    <property type="evidence" value="ECO:0007669"/>
    <property type="project" value="TreeGrafter"/>
</dbReference>
<dbReference type="InterPro" id="IPR011042">
    <property type="entry name" value="6-blade_b-propeller_TolB-like"/>
</dbReference>
<dbReference type="SUPFAM" id="SSF63829">
    <property type="entry name" value="Calcium-dependent phosphotriesterase"/>
    <property type="match status" value="1"/>
</dbReference>
<comment type="subcellular location">
    <subcellularLocation>
        <location evidence="1">Vacuole</location>
    </subcellularLocation>
</comment>
<feature type="chain" id="PRO_5002202967" evidence="5">
    <location>
        <begin position="30"/>
        <end position="362"/>
    </location>
</feature>
<evidence type="ECO:0000256" key="2">
    <source>
        <dbReference type="ARBA" id="ARBA00009191"/>
    </source>
</evidence>
<dbReference type="InterPro" id="IPR018119">
    <property type="entry name" value="Strictosidine_synth_cons-reg"/>
</dbReference>
<evidence type="ECO:0000256" key="5">
    <source>
        <dbReference type="SAM" id="SignalP"/>
    </source>
</evidence>
<evidence type="ECO:0000313" key="7">
    <source>
        <dbReference type="EMBL" id="JAG87903.1"/>
    </source>
</evidence>
<protein>
    <submittedName>
        <fullName evidence="7">TSA: Wollemia nobilis Ref_Wollemi_Transcript_10917_1370 transcribed RNA sequence</fullName>
    </submittedName>
</protein>
<evidence type="ECO:0000259" key="6">
    <source>
        <dbReference type="Pfam" id="PF03088"/>
    </source>
</evidence>
<dbReference type="GO" id="GO:0012505">
    <property type="term" value="C:endomembrane system"/>
    <property type="evidence" value="ECO:0007669"/>
    <property type="project" value="TreeGrafter"/>
</dbReference>
<evidence type="ECO:0000256" key="4">
    <source>
        <dbReference type="ARBA" id="ARBA00023180"/>
    </source>
</evidence>
<dbReference type="GO" id="GO:0005773">
    <property type="term" value="C:vacuole"/>
    <property type="evidence" value="ECO:0007669"/>
    <property type="project" value="UniProtKB-SubCell"/>
</dbReference>
<evidence type="ECO:0000256" key="3">
    <source>
        <dbReference type="ARBA" id="ARBA00022554"/>
    </source>
</evidence>
<dbReference type="Gene3D" id="2.120.10.30">
    <property type="entry name" value="TolB, C-terminal domain"/>
    <property type="match status" value="1"/>
</dbReference>
<sequence>MEGINVAIIVLSLSFAWVLQLIVFSPISPSPEIFLPDYIREGPFAENNVLQSVEKLGKGLLKGPEDTAVDSKGLIYTATHDGWIKRMHANGSWEDWKKIGGAPLGLTVAKSGHLIVCDASTWTIMQGLLNVSDEGISVIVSEINGIKIRFADAVVEGSDGSLYFSDASTKFGYDRWILDNLEAVPHGRLLKYDPTTKTTRLLLDGLGFANGVALSPNEDYIAICETWKFRCLKHWIKGEKLGKTEILIENLPGGPDNINLAPDGRSYWIALLKVRSRDLDIVYRSRLLRRIFATRTSMLKWLGFLNSGAMVLNVAEEDGKPQKILEDPSGKIMSFVTSAMQVGQYLYVGSLNTDFIGRLRLD</sequence>
<keyword evidence="3" id="KW-0926">Vacuole</keyword>
<comment type="similarity">
    <text evidence="2">Belongs to the strictosidine synthase family.</text>
</comment>
<keyword evidence="5" id="KW-0732">Signal</keyword>